<dbReference type="AlphaFoldDB" id="A0A2T9Z2I3"/>
<keyword evidence="1" id="KW-0732">Signal</keyword>
<evidence type="ECO:0000256" key="1">
    <source>
        <dbReference type="SAM" id="SignalP"/>
    </source>
</evidence>
<reference evidence="2 3" key="1">
    <citation type="journal article" date="2018" name="MBio">
        <title>Comparative Genomics Reveals the Core Gene Toolbox for the Fungus-Insect Symbiosis.</title>
        <authorList>
            <person name="Wang Y."/>
            <person name="Stata M."/>
            <person name="Wang W."/>
            <person name="Stajich J.E."/>
            <person name="White M.M."/>
            <person name="Moncalvo J.M."/>
        </authorList>
    </citation>
    <scope>NUCLEOTIDE SEQUENCE [LARGE SCALE GENOMIC DNA]</scope>
    <source>
        <strain evidence="2 3">AUS-77-4</strain>
    </source>
</reference>
<protein>
    <submittedName>
        <fullName evidence="2">Uncharacterized protein</fullName>
    </submittedName>
</protein>
<comment type="caution">
    <text evidence="2">The sequence shown here is derived from an EMBL/GenBank/DDBJ whole genome shotgun (WGS) entry which is preliminary data.</text>
</comment>
<proteinExistence type="predicted"/>
<feature type="signal peptide" evidence="1">
    <location>
        <begin position="1"/>
        <end position="17"/>
    </location>
</feature>
<dbReference type="Proteomes" id="UP000245699">
    <property type="component" value="Unassembled WGS sequence"/>
</dbReference>
<organism evidence="2 3">
    <name type="scientific">Furculomyces boomerangus</name>
    <dbReference type="NCBI Taxonomy" id="61424"/>
    <lineage>
        <taxon>Eukaryota</taxon>
        <taxon>Fungi</taxon>
        <taxon>Fungi incertae sedis</taxon>
        <taxon>Zoopagomycota</taxon>
        <taxon>Kickxellomycotina</taxon>
        <taxon>Harpellomycetes</taxon>
        <taxon>Harpellales</taxon>
        <taxon>Harpellaceae</taxon>
        <taxon>Furculomyces</taxon>
    </lineage>
</organism>
<accession>A0A2T9Z2I3</accession>
<keyword evidence="3" id="KW-1185">Reference proteome</keyword>
<dbReference type="EMBL" id="MBFT01000068">
    <property type="protein sequence ID" value="PVU98779.1"/>
    <property type="molecule type" value="Genomic_DNA"/>
</dbReference>
<evidence type="ECO:0000313" key="2">
    <source>
        <dbReference type="EMBL" id="PVU98779.1"/>
    </source>
</evidence>
<evidence type="ECO:0000313" key="3">
    <source>
        <dbReference type="Proteomes" id="UP000245699"/>
    </source>
</evidence>
<name>A0A2T9Z2I3_9FUNG</name>
<feature type="chain" id="PRO_5015544949" evidence="1">
    <location>
        <begin position="18"/>
        <end position="101"/>
    </location>
</feature>
<sequence length="101" mass="11530">MKSITLLLACSLSSVFAIEFFQVYPQKNCHGNAQTFIPYHGGCENLDTFKSGRFSNSGKIKIFTEKDCRGHSYEIDLSKTRDHSCINTDIDQLYKSVFYTE</sequence>
<gene>
    <name evidence="2" type="ORF">BB559_001290</name>
</gene>